<dbReference type="Gene3D" id="1.10.420.10">
    <property type="entry name" value="Peroxidase, domain 2"/>
    <property type="match status" value="1"/>
</dbReference>
<evidence type="ECO:0000256" key="13">
    <source>
        <dbReference type="ARBA" id="ARBA00023324"/>
    </source>
</evidence>
<evidence type="ECO:0000256" key="19">
    <source>
        <dbReference type="RuleBase" id="RU362060"/>
    </source>
</evidence>
<keyword evidence="10 19" id="KW-0560">Oxidoreductase</keyword>
<comment type="similarity">
    <text evidence="3">Belongs to the peroxidase family. Ascorbate peroxidase subfamily.</text>
</comment>
<dbReference type="Pfam" id="PF00141">
    <property type="entry name" value="peroxidase"/>
    <property type="match status" value="1"/>
</dbReference>
<dbReference type="EC" id="1.11.1.7" evidence="4 19"/>
<evidence type="ECO:0000256" key="9">
    <source>
        <dbReference type="ARBA" id="ARBA00022837"/>
    </source>
</evidence>
<feature type="disulfide bond" evidence="18">
    <location>
        <begin position="37"/>
        <end position="120"/>
    </location>
</feature>
<feature type="signal peptide" evidence="19">
    <location>
        <begin position="1"/>
        <end position="26"/>
    </location>
</feature>
<feature type="binding site" description="axial binding residue" evidence="16">
    <location>
        <position position="198"/>
    </location>
    <ligand>
        <name>heme b</name>
        <dbReference type="ChEBI" id="CHEBI:60344"/>
    </ligand>
    <ligandPart>
        <name>Fe</name>
        <dbReference type="ChEBI" id="CHEBI:18248"/>
    </ligandPart>
</feature>
<keyword evidence="8 16" id="KW-0479">Metal-binding</keyword>
<gene>
    <name evidence="21" type="ORF">OSB04_027245</name>
</gene>
<dbReference type="FunFam" id="1.10.520.10:FF:000008">
    <property type="entry name" value="Peroxidase"/>
    <property type="match status" value="1"/>
</dbReference>
<dbReference type="EMBL" id="JARYMX010000007">
    <property type="protein sequence ID" value="KAJ9540739.1"/>
    <property type="molecule type" value="Genomic_DNA"/>
</dbReference>
<dbReference type="PANTHER" id="PTHR31517:SF3">
    <property type="entry name" value="PEROXIDASE"/>
    <property type="match status" value="1"/>
</dbReference>
<dbReference type="Proteomes" id="UP001172457">
    <property type="component" value="Chromosome 7"/>
</dbReference>
<evidence type="ECO:0000256" key="6">
    <source>
        <dbReference type="ARBA" id="ARBA00022559"/>
    </source>
</evidence>
<organism evidence="21 22">
    <name type="scientific">Centaurea solstitialis</name>
    <name type="common">yellow star-thistle</name>
    <dbReference type="NCBI Taxonomy" id="347529"/>
    <lineage>
        <taxon>Eukaryota</taxon>
        <taxon>Viridiplantae</taxon>
        <taxon>Streptophyta</taxon>
        <taxon>Embryophyta</taxon>
        <taxon>Tracheophyta</taxon>
        <taxon>Spermatophyta</taxon>
        <taxon>Magnoliopsida</taxon>
        <taxon>eudicotyledons</taxon>
        <taxon>Gunneridae</taxon>
        <taxon>Pentapetalae</taxon>
        <taxon>asterids</taxon>
        <taxon>campanulids</taxon>
        <taxon>Asterales</taxon>
        <taxon>Asteraceae</taxon>
        <taxon>Carduoideae</taxon>
        <taxon>Cardueae</taxon>
        <taxon>Centaureinae</taxon>
        <taxon>Centaurea</taxon>
    </lineage>
</organism>
<feature type="chain" id="PRO_5041485775" description="Peroxidase" evidence="19">
    <location>
        <begin position="27"/>
        <end position="330"/>
    </location>
</feature>
<dbReference type="GO" id="GO:0042744">
    <property type="term" value="P:hydrogen peroxide catabolic process"/>
    <property type="evidence" value="ECO:0007669"/>
    <property type="project" value="UniProtKB-KW"/>
</dbReference>
<feature type="binding site" evidence="16">
    <location>
        <position position="76"/>
    </location>
    <ligand>
        <name>Ca(2+)</name>
        <dbReference type="ChEBI" id="CHEBI:29108"/>
        <label>1</label>
    </ligand>
</feature>
<feature type="domain" description="Plant heme peroxidase family profile" evidence="20">
    <location>
        <begin position="27"/>
        <end position="330"/>
    </location>
</feature>
<dbReference type="GO" id="GO:0020037">
    <property type="term" value="F:heme binding"/>
    <property type="evidence" value="ECO:0007669"/>
    <property type="project" value="UniProtKB-UniRule"/>
</dbReference>
<keyword evidence="5 19" id="KW-0964">Secreted</keyword>
<dbReference type="Gene3D" id="1.10.520.10">
    <property type="match status" value="1"/>
</dbReference>
<comment type="cofactor">
    <cofactor evidence="16 19">
        <name>heme b</name>
        <dbReference type="ChEBI" id="CHEBI:60344"/>
    </cofactor>
    <text evidence="16 19">Binds 1 heme b (iron(II)-protoporphyrin IX) group per subunit.</text>
</comment>
<evidence type="ECO:0000313" key="21">
    <source>
        <dbReference type="EMBL" id="KAJ9540739.1"/>
    </source>
</evidence>
<evidence type="ECO:0000259" key="20">
    <source>
        <dbReference type="PROSITE" id="PS50873"/>
    </source>
</evidence>
<keyword evidence="19" id="KW-0732">Signal</keyword>
<dbReference type="FunFam" id="1.10.420.10:FF:000001">
    <property type="entry name" value="Peroxidase"/>
    <property type="match status" value="1"/>
</dbReference>
<evidence type="ECO:0000256" key="7">
    <source>
        <dbReference type="ARBA" id="ARBA00022617"/>
    </source>
</evidence>
<protein>
    <recommendedName>
        <fullName evidence="4 19">Peroxidase</fullName>
        <ecNumber evidence="4 19">1.11.1.7</ecNumber>
    </recommendedName>
</protein>
<dbReference type="PRINTS" id="PR00461">
    <property type="entry name" value="PLPEROXIDASE"/>
</dbReference>
<dbReference type="InterPro" id="IPR000823">
    <property type="entry name" value="Peroxidase_pln"/>
</dbReference>
<feature type="binding site" evidence="16">
    <location>
        <position position="69"/>
    </location>
    <ligand>
        <name>Ca(2+)</name>
        <dbReference type="ChEBI" id="CHEBI:29108"/>
        <label>1</label>
    </ligand>
</feature>
<dbReference type="GO" id="GO:0046872">
    <property type="term" value="F:metal ion binding"/>
    <property type="evidence" value="ECO:0007669"/>
    <property type="project" value="UniProtKB-UniRule"/>
</dbReference>
<evidence type="ECO:0000256" key="12">
    <source>
        <dbReference type="ARBA" id="ARBA00023157"/>
    </source>
</evidence>
<keyword evidence="6 19" id="KW-0575">Peroxidase</keyword>
<evidence type="ECO:0000256" key="1">
    <source>
        <dbReference type="ARBA" id="ARBA00000189"/>
    </source>
</evidence>
<feature type="binding site" evidence="16">
    <location>
        <position position="78"/>
    </location>
    <ligand>
        <name>Ca(2+)</name>
        <dbReference type="ChEBI" id="CHEBI:29108"/>
        <label>1</label>
    </ligand>
</feature>
<feature type="binding site" evidence="16">
    <location>
        <position position="253"/>
    </location>
    <ligand>
        <name>Ca(2+)</name>
        <dbReference type="ChEBI" id="CHEBI:29108"/>
        <label>2</label>
    </ligand>
</feature>
<feature type="site" description="Transition state stabilizer" evidence="17">
    <location>
        <position position="64"/>
    </location>
</feature>
<evidence type="ECO:0000256" key="18">
    <source>
        <dbReference type="PIRSR" id="PIRSR600823-5"/>
    </source>
</evidence>
<dbReference type="GO" id="GO:0140825">
    <property type="term" value="F:lactoperoxidase activity"/>
    <property type="evidence" value="ECO:0007669"/>
    <property type="project" value="UniProtKB-EC"/>
</dbReference>
<evidence type="ECO:0000256" key="11">
    <source>
        <dbReference type="ARBA" id="ARBA00023004"/>
    </source>
</evidence>
<reference evidence="21" key="1">
    <citation type="submission" date="2023-03" db="EMBL/GenBank/DDBJ databases">
        <title>Chromosome-scale reference genome and RAD-based genetic map of yellow starthistle (Centaurea solstitialis) reveal putative structural variation and QTLs associated with invader traits.</title>
        <authorList>
            <person name="Reatini B."/>
            <person name="Cang F.A."/>
            <person name="Jiang Q."/>
            <person name="Mckibben M.T.W."/>
            <person name="Barker M.S."/>
            <person name="Rieseberg L.H."/>
            <person name="Dlugosch K.M."/>
        </authorList>
    </citation>
    <scope>NUCLEOTIDE SEQUENCE</scope>
    <source>
        <strain evidence="21">CAN-66</strain>
        <tissue evidence="21">Leaf</tissue>
    </source>
</reference>
<keyword evidence="11 16" id="KW-0408">Iron</keyword>
<proteinExistence type="inferred from homology"/>
<dbReference type="InterPro" id="IPR010255">
    <property type="entry name" value="Haem_peroxidase_sf"/>
</dbReference>
<dbReference type="CDD" id="cd00693">
    <property type="entry name" value="secretory_peroxidase"/>
    <property type="match status" value="1"/>
</dbReference>
<dbReference type="PANTHER" id="PTHR31517">
    <property type="match status" value="1"/>
</dbReference>
<name>A0AA38W828_9ASTR</name>
<dbReference type="InterPro" id="IPR019793">
    <property type="entry name" value="Peroxidases_heam-ligand_BS"/>
</dbReference>
<feature type="binding site" evidence="16">
    <location>
        <position position="258"/>
    </location>
    <ligand>
        <name>Ca(2+)</name>
        <dbReference type="ChEBI" id="CHEBI:29108"/>
        <label>2</label>
    </ligand>
</feature>
<dbReference type="PROSITE" id="PS50873">
    <property type="entry name" value="PEROXIDASE_4"/>
    <property type="match status" value="1"/>
</dbReference>
<dbReference type="GO" id="GO:0005576">
    <property type="term" value="C:extracellular region"/>
    <property type="evidence" value="ECO:0007669"/>
    <property type="project" value="UniProtKB-SubCell"/>
</dbReference>
<dbReference type="PROSITE" id="PS00435">
    <property type="entry name" value="PEROXIDASE_1"/>
    <property type="match status" value="1"/>
</dbReference>
<feature type="binding site" evidence="16">
    <location>
        <position position="90"/>
    </location>
    <ligand>
        <name>Ca(2+)</name>
        <dbReference type="ChEBI" id="CHEBI:29108"/>
        <label>1</label>
    </ligand>
</feature>
<feature type="binding site" evidence="16">
    <location>
        <position position="199"/>
    </location>
    <ligand>
        <name>Ca(2+)</name>
        <dbReference type="ChEBI" id="CHEBI:29108"/>
        <label>2</label>
    </ligand>
</feature>
<comment type="cofactor">
    <cofactor evidence="16 19">
        <name>Ca(2+)</name>
        <dbReference type="ChEBI" id="CHEBI:29108"/>
    </cofactor>
    <text evidence="16 19">Binds 2 calcium ions per subunit.</text>
</comment>
<feature type="disulfide bond" evidence="18">
    <location>
        <begin position="70"/>
        <end position="75"/>
    </location>
</feature>
<comment type="function">
    <text evidence="2">Removal of H(2)O(2), oxidation of toxic reductants, biosynthesis and degradation of lignin, suberization, auxin catabolism, response to environmental stresses such as wounding, pathogen attack and oxidative stress. These functions might be dependent on each isozyme/isoform in each plant tissue.</text>
</comment>
<sequence length="330" mass="35741">MGRVALIQVLALCSILLLIFPNPSFAQLKQNYYANICPNVETIVRNAVRAKVQQTFVTIPGTLRLFFHDCFVQGCDASVMIMSSGSNTAEKDHQDNLSLAGDGFDTVIKAKAAVDAVASCRNKVSCADILTMATRDVVVAAGGPSYPVELGRLDGLSSKASSVGGNLPKPNMNLNQLNAMFAAHGLTQADMIALSGAHTLGFSHCNQFANRIYNFSKQNKVDPTLSPSYATQLQQQCPKNVDPRIAINMDPNTPRTFDNVYYKNLQQGQGLFTSDQVLFTDSRSKPTVNAWATNTQAFNNAFITAMTKLGRVGVKTGKNGNIRRDCSAFN</sequence>
<feature type="binding site" evidence="16">
    <location>
        <position position="250"/>
    </location>
    <ligand>
        <name>Ca(2+)</name>
        <dbReference type="ChEBI" id="CHEBI:29108"/>
        <label>2</label>
    </ligand>
</feature>
<comment type="similarity">
    <text evidence="19">Belongs to the peroxidase family. Classical plant (class III) peroxidase subfamily.</text>
</comment>
<feature type="disulfide bond" evidence="18">
    <location>
        <begin position="126"/>
        <end position="326"/>
    </location>
</feature>
<evidence type="ECO:0000256" key="5">
    <source>
        <dbReference type="ARBA" id="ARBA00022525"/>
    </source>
</evidence>
<evidence type="ECO:0000256" key="4">
    <source>
        <dbReference type="ARBA" id="ARBA00012313"/>
    </source>
</evidence>
<accession>A0AA38W828</accession>
<evidence type="ECO:0000256" key="2">
    <source>
        <dbReference type="ARBA" id="ARBA00002322"/>
    </source>
</evidence>
<keyword evidence="12 18" id="KW-1015">Disulfide bond</keyword>
<dbReference type="InterPro" id="IPR033905">
    <property type="entry name" value="Secretory_peroxidase"/>
</dbReference>
<feature type="binding site" evidence="15">
    <location>
        <position position="168"/>
    </location>
    <ligand>
        <name>substrate</name>
    </ligand>
</feature>
<dbReference type="SUPFAM" id="SSF48113">
    <property type="entry name" value="Heme-dependent peroxidases"/>
    <property type="match status" value="1"/>
</dbReference>
<evidence type="ECO:0000256" key="10">
    <source>
        <dbReference type="ARBA" id="ARBA00023002"/>
    </source>
</evidence>
<feature type="binding site" evidence="16">
    <location>
        <position position="72"/>
    </location>
    <ligand>
        <name>Ca(2+)</name>
        <dbReference type="ChEBI" id="CHEBI:29108"/>
        <label>1</label>
    </ligand>
</feature>
<evidence type="ECO:0000256" key="17">
    <source>
        <dbReference type="PIRSR" id="PIRSR600823-4"/>
    </source>
</evidence>
<evidence type="ECO:0000256" key="15">
    <source>
        <dbReference type="PIRSR" id="PIRSR600823-2"/>
    </source>
</evidence>
<evidence type="ECO:0000256" key="8">
    <source>
        <dbReference type="ARBA" id="ARBA00022723"/>
    </source>
</evidence>
<dbReference type="GO" id="GO:0006979">
    <property type="term" value="P:response to oxidative stress"/>
    <property type="evidence" value="ECO:0007669"/>
    <property type="project" value="UniProtKB-UniRule"/>
</dbReference>
<evidence type="ECO:0000313" key="22">
    <source>
        <dbReference type="Proteomes" id="UP001172457"/>
    </source>
</evidence>
<keyword evidence="22" id="KW-1185">Reference proteome</keyword>
<keyword evidence="7 19" id="KW-0349">Heme</keyword>
<comment type="catalytic activity">
    <reaction evidence="1 19">
        <text>2 a phenolic donor + H2O2 = 2 a phenolic radical donor + 2 H2O</text>
        <dbReference type="Rhea" id="RHEA:56136"/>
        <dbReference type="ChEBI" id="CHEBI:15377"/>
        <dbReference type="ChEBI" id="CHEBI:16240"/>
        <dbReference type="ChEBI" id="CHEBI:139520"/>
        <dbReference type="ChEBI" id="CHEBI:139521"/>
        <dbReference type="EC" id="1.11.1.7"/>
    </reaction>
</comment>
<dbReference type="AlphaFoldDB" id="A0AA38W828"/>
<feature type="binding site" evidence="16">
    <location>
        <position position="74"/>
    </location>
    <ligand>
        <name>Ca(2+)</name>
        <dbReference type="ChEBI" id="CHEBI:29108"/>
        <label>1</label>
    </ligand>
</feature>
<keyword evidence="13 19" id="KW-0376">Hydrogen peroxide</keyword>
<evidence type="ECO:0000256" key="3">
    <source>
        <dbReference type="ARBA" id="ARBA00006873"/>
    </source>
</evidence>
<feature type="disulfide bond" evidence="18">
    <location>
        <begin position="205"/>
        <end position="237"/>
    </location>
</feature>
<comment type="subcellular location">
    <subcellularLocation>
        <location evidence="19">Secreted</location>
    </subcellularLocation>
</comment>
<evidence type="ECO:0000256" key="14">
    <source>
        <dbReference type="PIRSR" id="PIRSR600823-1"/>
    </source>
</evidence>
<dbReference type="PRINTS" id="PR00458">
    <property type="entry name" value="PEROXIDASE"/>
</dbReference>
<comment type="caution">
    <text evidence="21">The sequence shown here is derived from an EMBL/GenBank/DDBJ whole genome shotgun (WGS) entry which is preliminary data.</text>
</comment>
<feature type="active site" description="Proton acceptor" evidence="14">
    <location>
        <position position="68"/>
    </location>
</feature>
<evidence type="ECO:0000256" key="16">
    <source>
        <dbReference type="PIRSR" id="PIRSR600823-3"/>
    </source>
</evidence>
<dbReference type="InterPro" id="IPR002016">
    <property type="entry name" value="Haem_peroxidase"/>
</dbReference>
<keyword evidence="9 16" id="KW-0106">Calcium</keyword>